<name>A0A7J7JXP7_BUGNE</name>
<keyword evidence="3" id="KW-1185">Reference proteome</keyword>
<proteinExistence type="predicted"/>
<dbReference type="EMBL" id="VXIV02001635">
    <property type="protein sequence ID" value="KAF6031169.1"/>
    <property type="molecule type" value="Genomic_DNA"/>
</dbReference>
<feature type="compositionally biased region" description="Polar residues" evidence="1">
    <location>
        <begin position="1"/>
        <end position="10"/>
    </location>
</feature>
<feature type="region of interest" description="Disordered" evidence="1">
    <location>
        <begin position="1"/>
        <end position="27"/>
    </location>
</feature>
<reference evidence="2" key="1">
    <citation type="submission" date="2020-06" db="EMBL/GenBank/DDBJ databases">
        <title>Draft genome of Bugula neritina, a colonial animal packing powerful symbionts and potential medicines.</title>
        <authorList>
            <person name="Rayko M."/>
        </authorList>
    </citation>
    <scope>NUCLEOTIDE SEQUENCE [LARGE SCALE GENOMIC DNA]</scope>
    <source>
        <strain evidence="2">Kwan_BN1</strain>
    </source>
</reference>
<sequence>MLNGDEQSVVTGLDEVHIEGDEPATEDDNDLAYKGITLLLTNKWDESKELFGKYKSHSVLMHYGESFVNYVQGTIHSMLIIFCN</sequence>
<comment type="caution">
    <text evidence="2">The sequence shown here is derived from an EMBL/GenBank/DDBJ whole genome shotgun (WGS) entry which is preliminary data.</text>
</comment>
<organism evidence="2 3">
    <name type="scientific">Bugula neritina</name>
    <name type="common">Brown bryozoan</name>
    <name type="synonym">Sertularia neritina</name>
    <dbReference type="NCBI Taxonomy" id="10212"/>
    <lineage>
        <taxon>Eukaryota</taxon>
        <taxon>Metazoa</taxon>
        <taxon>Spiralia</taxon>
        <taxon>Lophotrochozoa</taxon>
        <taxon>Bryozoa</taxon>
        <taxon>Gymnolaemata</taxon>
        <taxon>Cheilostomatida</taxon>
        <taxon>Flustrina</taxon>
        <taxon>Buguloidea</taxon>
        <taxon>Bugulidae</taxon>
        <taxon>Bugula</taxon>
    </lineage>
</organism>
<protein>
    <submittedName>
        <fullName evidence="2">Uncharacterized protein</fullName>
    </submittedName>
</protein>
<accession>A0A7J7JXP7</accession>
<gene>
    <name evidence="2" type="ORF">EB796_010527</name>
</gene>
<dbReference type="Proteomes" id="UP000593567">
    <property type="component" value="Unassembled WGS sequence"/>
</dbReference>
<dbReference type="AlphaFoldDB" id="A0A7J7JXP7"/>
<evidence type="ECO:0000313" key="2">
    <source>
        <dbReference type="EMBL" id="KAF6031169.1"/>
    </source>
</evidence>
<evidence type="ECO:0000313" key="3">
    <source>
        <dbReference type="Proteomes" id="UP000593567"/>
    </source>
</evidence>
<evidence type="ECO:0000256" key="1">
    <source>
        <dbReference type="SAM" id="MobiDB-lite"/>
    </source>
</evidence>